<keyword evidence="2" id="KW-1185">Reference proteome</keyword>
<protein>
    <submittedName>
        <fullName evidence="1">Uncharacterized protein</fullName>
    </submittedName>
</protein>
<organism evidence="1 2">
    <name type="scientific">Aureispira anguillae</name>
    <dbReference type="NCBI Taxonomy" id="2864201"/>
    <lineage>
        <taxon>Bacteria</taxon>
        <taxon>Pseudomonadati</taxon>
        <taxon>Bacteroidota</taxon>
        <taxon>Saprospiria</taxon>
        <taxon>Saprospirales</taxon>
        <taxon>Saprospiraceae</taxon>
        <taxon>Aureispira</taxon>
    </lineage>
</organism>
<dbReference type="Proteomes" id="UP001060919">
    <property type="component" value="Chromosome"/>
</dbReference>
<accession>A0A916DWE8</accession>
<gene>
    <name evidence="1" type="ORF">AsAng_0061800</name>
</gene>
<proteinExistence type="predicted"/>
<dbReference type="AlphaFoldDB" id="A0A916DWE8"/>
<dbReference type="RefSeq" id="WP_264790556.1">
    <property type="nucleotide sequence ID" value="NZ_AP026867.1"/>
</dbReference>
<sequence>MPNEKLIRAINKLKKKRGRMLVFELGSQGIQVPDEVSPEQLVADILAKLDGRTSVDNWDEFMRTLYVNEGISAEEMEELGETYTRVMKEFTALQESPFDVALVEKLELRMREWLTAIEQLENREQRRFFEAKYALVEEGLRLTIPGMVDQARAFCEVLAQDDMDLATISADELLAGLKVHYRGAEDAQKEVYLDRLKQELSEVDSFSEAAFFLFGADEEGVAHIDVFLRTKKIVKKYPSDTIGTYYRGDSRMPKQITNGQGFTARTIMTTEEARAEVQRWFGEGLGPVAYHEDWIRNKAGSNKIATGNDIGCMGYGCVGIGGANQNVYQIVVPGGLQEVAITEDVIGVPPHANQKPKLLLDTGSLATANVIAVVGSLAAETTFFTSIPSDWIEIIYEHTGDDEVKGGGRGWT</sequence>
<evidence type="ECO:0000313" key="2">
    <source>
        <dbReference type="Proteomes" id="UP001060919"/>
    </source>
</evidence>
<reference evidence="1" key="1">
    <citation type="submission" date="2022-09" db="EMBL/GenBank/DDBJ databases">
        <title>Aureispira anguillicida sp. nov., isolated from Leptocephalus of Japanese eel Anguilla japonica.</title>
        <authorList>
            <person name="Yuasa K."/>
            <person name="Mekata T."/>
            <person name="Ikunari K."/>
        </authorList>
    </citation>
    <scope>NUCLEOTIDE SEQUENCE</scope>
    <source>
        <strain evidence="1">EL160426</strain>
    </source>
</reference>
<dbReference type="KEGG" id="aup:AsAng_0061800"/>
<evidence type="ECO:0000313" key="1">
    <source>
        <dbReference type="EMBL" id="BDS15396.1"/>
    </source>
</evidence>
<name>A0A916DWE8_9BACT</name>
<dbReference type="EMBL" id="AP026867">
    <property type="protein sequence ID" value="BDS15396.1"/>
    <property type="molecule type" value="Genomic_DNA"/>
</dbReference>